<feature type="domain" description="Radical SAM core" evidence="4">
    <location>
        <begin position="76"/>
        <end position="313"/>
    </location>
</feature>
<dbReference type="PANTHER" id="PTHR43432:SF3">
    <property type="entry name" value="SLR0285 PROTEIN"/>
    <property type="match status" value="1"/>
</dbReference>
<evidence type="ECO:0000256" key="2">
    <source>
        <dbReference type="ARBA" id="ARBA00023004"/>
    </source>
</evidence>
<dbReference type="SUPFAM" id="SSF102114">
    <property type="entry name" value="Radical SAM enzymes"/>
    <property type="match status" value="1"/>
</dbReference>
<dbReference type="EMBL" id="JANUHC010000001">
    <property type="protein sequence ID" value="MCS0628537.1"/>
    <property type="molecule type" value="Genomic_DNA"/>
</dbReference>
<dbReference type="SMART" id="SM00729">
    <property type="entry name" value="Elp3"/>
    <property type="match status" value="1"/>
</dbReference>
<organism evidence="5 6">
    <name type="scientific">Telluria mixta</name>
    <dbReference type="NCBI Taxonomy" id="34071"/>
    <lineage>
        <taxon>Bacteria</taxon>
        <taxon>Pseudomonadati</taxon>
        <taxon>Pseudomonadota</taxon>
        <taxon>Betaproteobacteria</taxon>
        <taxon>Burkholderiales</taxon>
        <taxon>Oxalobacteraceae</taxon>
        <taxon>Telluria group</taxon>
        <taxon>Telluria</taxon>
    </lineage>
</organism>
<dbReference type="InterPro" id="IPR058240">
    <property type="entry name" value="rSAM_sf"/>
</dbReference>
<name>A0ABT2BTT5_9BURK</name>
<evidence type="ECO:0000256" key="1">
    <source>
        <dbReference type="ARBA" id="ARBA00022723"/>
    </source>
</evidence>
<evidence type="ECO:0000313" key="5">
    <source>
        <dbReference type="EMBL" id="MCS0628537.1"/>
    </source>
</evidence>
<protein>
    <submittedName>
        <fullName evidence="5">PA0069 family radical SAM protein</fullName>
    </submittedName>
</protein>
<accession>A0ABT2BTT5</accession>
<dbReference type="InterPro" id="IPR006638">
    <property type="entry name" value="Elp3/MiaA/NifB-like_rSAM"/>
</dbReference>
<dbReference type="SFLD" id="SFLDG01084">
    <property type="entry name" value="Uncharacterised_Radical_SAM_Su"/>
    <property type="match status" value="1"/>
</dbReference>
<gene>
    <name evidence="5" type="ORF">NX786_04210</name>
</gene>
<dbReference type="PANTHER" id="PTHR43432">
    <property type="entry name" value="SLR0285 PROTEIN"/>
    <property type="match status" value="1"/>
</dbReference>
<dbReference type="InterPro" id="IPR007197">
    <property type="entry name" value="rSAM"/>
</dbReference>
<dbReference type="Proteomes" id="UP001165263">
    <property type="component" value="Unassembled WGS sequence"/>
</dbReference>
<keyword evidence="6" id="KW-1185">Reference proteome</keyword>
<proteinExistence type="predicted"/>
<keyword evidence="2" id="KW-0408">Iron</keyword>
<dbReference type="Pfam" id="PF04055">
    <property type="entry name" value="Radical_SAM"/>
    <property type="match status" value="1"/>
</dbReference>
<evidence type="ECO:0000256" key="3">
    <source>
        <dbReference type="ARBA" id="ARBA00023014"/>
    </source>
</evidence>
<reference evidence="5" key="1">
    <citation type="submission" date="2022-08" db="EMBL/GenBank/DDBJ databases">
        <title>Reclassification of Massilia species as members of the genera Telluria, Duganella, Pseudoduganella, Mokoshia gen. nov. and Zemynaea gen. nov. using orthogonal and non-orthogonal genome-based approaches.</title>
        <authorList>
            <person name="Bowman J.P."/>
        </authorList>
    </citation>
    <scope>NUCLEOTIDE SEQUENCE</scope>
    <source>
        <strain evidence="5">LMG 11547</strain>
    </source>
</reference>
<comment type="caution">
    <text evidence="5">The sequence shown here is derived from an EMBL/GenBank/DDBJ whole genome shotgun (WGS) entry which is preliminary data.</text>
</comment>
<dbReference type="NCBIfam" id="NF033668">
    <property type="entry name" value="rSAM_PA0069"/>
    <property type="match status" value="1"/>
</dbReference>
<evidence type="ECO:0000259" key="4">
    <source>
        <dbReference type="PROSITE" id="PS51918"/>
    </source>
</evidence>
<keyword evidence="3" id="KW-0411">Iron-sulfur</keyword>
<dbReference type="SFLD" id="SFLDS00029">
    <property type="entry name" value="Radical_SAM"/>
    <property type="match status" value="1"/>
</dbReference>
<evidence type="ECO:0000313" key="6">
    <source>
        <dbReference type="Proteomes" id="UP001165263"/>
    </source>
</evidence>
<sequence length="385" mass="42784">MVLPFPQKSAEVVPINGPIKGRGAVTNLQGRYEVNGRERFDDGWTVPGLKDEAPAPLKTTVTDEIAKSILSRNTSPDIPFSVSLNPYRGCEHGCIYCFARPTHAYLGLSPGLDFESRLYAKVNAADLLRRELARPGYVPENIAIGVNTDAYQPCERERRLTRDVLEVLGECNHPYGLITKSSLIERDIDLIAPMAEKGLACAAITLTTLDGEISRTLEPRAAAPARRLRAIRTLTEAGIPVSVSVAPIIPFITEPEIERILEAAKDAGAVGAHYTVLRMPWEVNPLFQQWLHAHFPDRAQRVMNRIRDMRGGKDYDSDFSKRMTGEGIWADLIRQRFTKAIKRLGLDGYMGRFHKLDGSQFRRPLVVPKTIVKPASAAAAQMDLF</sequence>
<dbReference type="InterPro" id="IPR040086">
    <property type="entry name" value="MJ0683-like"/>
</dbReference>
<keyword evidence="1" id="KW-0479">Metal-binding</keyword>
<dbReference type="Gene3D" id="3.80.30.30">
    <property type="match status" value="1"/>
</dbReference>
<dbReference type="PROSITE" id="PS51918">
    <property type="entry name" value="RADICAL_SAM"/>
    <property type="match status" value="1"/>
</dbReference>